<accession>A0A151P0D5</accession>
<keyword evidence="2" id="KW-1185">Reference proteome</keyword>
<dbReference type="Proteomes" id="UP000050525">
    <property type="component" value="Unassembled WGS sequence"/>
</dbReference>
<name>A0A151P0D5_ALLMI</name>
<sequence length="74" mass="8644">MFIWKERCWTYPLIPFISDGTEKILANTTHSAITALPQGQENHGRNKLLKCLALWHTERPNHNGYKWSTNTCYP</sequence>
<reference evidence="1 2" key="1">
    <citation type="journal article" date="2012" name="Genome Biol.">
        <title>Sequencing three crocodilian genomes to illuminate the evolution of archosaurs and amniotes.</title>
        <authorList>
            <person name="St John J.A."/>
            <person name="Braun E.L."/>
            <person name="Isberg S.R."/>
            <person name="Miles L.G."/>
            <person name="Chong A.Y."/>
            <person name="Gongora J."/>
            <person name="Dalzell P."/>
            <person name="Moran C."/>
            <person name="Bed'hom B."/>
            <person name="Abzhanov A."/>
            <person name="Burgess S.C."/>
            <person name="Cooksey A.M."/>
            <person name="Castoe T.A."/>
            <person name="Crawford N.G."/>
            <person name="Densmore L.D."/>
            <person name="Drew J.C."/>
            <person name="Edwards S.V."/>
            <person name="Faircloth B.C."/>
            <person name="Fujita M.K."/>
            <person name="Greenwold M.J."/>
            <person name="Hoffmann F.G."/>
            <person name="Howard J.M."/>
            <person name="Iguchi T."/>
            <person name="Janes D.E."/>
            <person name="Khan S.Y."/>
            <person name="Kohno S."/>
            <person name="de Koning A.J."/>
            <person name="Lance S.L."/>
            <person name="McCarthy F.M."/>
            <person name="McCormack J.E."/>
            <person name="Merchant M.E."/>
            <person name="Peterson D.G."/>
            <person name="Pollock D.D."/>
            <person name="Pourmand N."/>
            <person name="Raney B.J."/>
            <person name="Roessler K.A."/>
            <person name="Sanford J.R."/>
            <person name="Sawyer R.H."/>
            <person name="Schmidt C.J."/>
            <person name="Triplett E.W."/>
            <person name="Tuberville T.D."/>
            <person name="Venegas-Anaya M."/>
            <person name="Howard J.T."/>
            <person name="Jarvis E.D."/>
            <person name="Guillette L.J.Jr."/>
            <person name="Glenn T.C."/>
            <person name="Green R.E."/>
            <person name="Ray D.A."/>
        </authorList>
    </citation>
    <scope>NUCLEOTIDE SEQUENCE [LARGE SCALE GENOMIC DNA]</scope>
    <source>
        <strain evidence="1">KSC_2009_1</strain>
    </source>
</reference>
<protein>
    <submittedName>
        <fullName evidence="1">Uncharacterized protein</fullName>
    </submittedName>
</protein>
<dbReference type="EMBL" id="AKHW03001485">
    <property type="protein sequence ID" value="KYO42105.1"/>
    <property type="molecule type" value="Genomic_DNA"/>
</dbReference>
<gene>
    <name evidence="1" type="ORF">Y1Q_0002747</name>
</gene>
<proteinExistence type="predicted"/>
<evidence type="ECO:0000313" key="1">
    <source>
        <dbReference type="EMBL" id="KYO42105.1"/>
    </source>
</evidence>
<evidence type="ECO:0000313" key="2">
    <source>
        <dbReference type="Proteomes" id="UP000050525"/>
    </source>
</evidence>
<comment type="caution">
    <text evidence="1">The sequence shown here is derived from an EMBL/GenBank/DDBJ whole genome shotgun (WGS) entry which is preliminary data.</text>
</comment>
<organism evidence="1 2">
    <name type="scientific">Alligator mississippiensis</name>
    <name type="common">American alligator</name>
    <dbReference type="NCBI Taxonomy" id="8496"/>
    <lineage>
        <taxon>Eukaryota</taxon>
        <taxon>Metazoa</taxon>
        <taxon>Chordata</taxon>
        <taxon>Craniata</taxon>
        <taxon>Vertebrata</taxon>
        <taxon>Euteleostomi</taxon>
        <taxon>Archelosauria</taxon>
        <taxon>Archosauria</taxon>
        <taxon>Crocodylia</taxon>
        <taxon>Alligatoridae</taxon>
        <taxon>Alligatorinae</taxon>
        <taxon>Alligator</taxon>
    </lineage>
</organism>
<dbReference type="AlphaFoldDB" id="A0A151P0D5"/>